<feature type="transmembrane region" description="Helical" evidence="5">
    <location>
        <begin position="480"/>
        <end position="503"/>
    </location>
</feature>
<sequence length="519" mass="59342">MPWTLSILIALSSLTITKIEGARILAFFPTPSISHQVVFRHVTKELARRGHEVLAITTDPLPKGEVPANLTEVDVHDVSYKHWEELFLVHTGDRNNVQQQIDMIFEKIATTVNIQMETPAVQKALSNKPKKHFDLLLLEAMYRPLLGIGHMFDAPIVHISSYGGIPQQYNIFGAPTHPLLYPTCLRQRSYNLTLWEKATEFLRYLALEYKTSSALELDYQVMKKTFGNDIPNIEKIGKKIQLLLLNEHPIWASNRPIPPNIVFIGGIHQSEEKLLPNDLKSYLDSSKHGVIYVSFGTNVLPSLLPPEKIQIMTKVFSQLPYDILWKWDKDVLPGKSNNTKIARWFPQSDLLKHPNVKLFITQGGLQSTDETINAAVPVIGIPMLGDQWYNVEKYVHHKIGLQLEISTLTEEAFLNAILTVINDKSFKNNIIRLRSLMREFPIKPLDKAIWSIEHIIEYGGDHLQSPARGLSLAEYYEINVVLMFVVMLLVISLILGYILKLFLRFLYNIYISHNKVKRC</sequence>
<dbReference type="EMBL" id="CAKOGL010000019">
    <property type="protein sequence ID" value="CAH2098367.1"/>
    <property type="molecule type" value="Genomic_DNA"/>
</dbReference>
<dbReference type="AlphaFoldDB" id="A0AAU9UH20"/>
<dbReference type="GO" id="GO:0016020">
    <property type="term" value="C:membrane"/>
    <property type="evidence" value="ECO:0007669"/>
    <property type="project" value="UniProtKB-SubCell"/>
</dbReference>
<dbReference type="Gene3D" id="3.40.50.2000">
    <property type="entry name" value="Glycogen Phosphorylase B"/>
    <property type="match status" value="2"/>
</dbReference>
<dbReference type="PANTHER" id="PTHR48043">
    <property type="entry name" value="EG:EG0003.4 PROTEIN-RELATED"/>
    <property type="match status" value="1"/>
</dbReference>
<proteinExistence type="inferred from homology"/>
<organism evidence="6 7">
    <name type="scientific">Euphydryas editha</name>
    <name type="common">Edith's checkerspot</name>
    <dbReference type="NCBI Taxonomy" id="104508"/>
    <lineage>
        <taxon>Eukaryota</taxon>
        <taxon>Metazoa</taxon>
        <taxon>Ecdysozoa</taxon>
        <taxon>Arthropoda</taxon>
        <taxon>Hexapoda</taxon>
        <taxon>Insecta</taxon>
        <taxon>Pterygota</taxon>
        <taxon>Neoptera</taxon>
        <taxon>Endopterygota</taxon>
        <taxon>Lepidoptera</taxon>
        <taxon>Glossata</taxon>
        <taxon>Ditrysia</taxon>
        <taxon>Papilionoidea</taxon>
        <taxon>Nymphalidae</taxon>
        <taxon>Nymphalinae</taxon>
        <taxon>Euphydryas</taxon>
    </lineage>
</organism>
<dbReference type="PROSITE" id="PS00375">
    <property type="entry name" value="UDPGT"/>
    <property type="match status" value="1"/>
</dbReference>
<keyword evidence="5" id="KW-0472">Membrane</keyword>
<reference evidence="6" key="1">
    <citation type="submission" date="2022-03" db="EMBL/GenBank/DDBJ databases">
        <authorList>
            <person name="Tunstrom K."/>
        </authorList>
    </citation>
    <scope>NUCLEOTIDE SEQUENCE</scope>
</reference>
<name>A0AAU9UH20_EUPED</name>
<comment type="subcellular location">
    <subcellularLocation>
        <location evidence="5">Membrane</location>
        <topology evidence="5">Single-pass membrane protein</topology>
    </subcellularLocation>
</comment>
<dbReference type="PANTHER" id="PTHR48043:SF159">
    <property type="entry name" value="EG:EG0003.4 PROTEIN-RELATED"/>
    <property type="match status" value="1"/>
</dbReference>
<keyword evidence="5" id="KW-0812">Transmembrane</keyword>
<evidence type="ECO:0000256" key="3">
    <source>
        <dbReference type="ARBA" id="ARBA00022679"/>
    </source>
</evidence>
<evidence type="ECO:0000313" key="6">
    <source>
        <dbReference type="EMBL" id="CAH2098367.1"/>
    </source>
</evidence>
<feature type="signal peptide" evidence="5">
    <location>
        <begin position="1"/>
        <end position="21"/>
    </location>
</feature>
<dbReference type="InterPro" id="IPR035595">
    <property type="entry name" value="UDP_glycos_trans_CS"/>
</dbReference>
<keyword evidence="2 4" id="KW-0328">Glycosyltransferase</keyword>
<dbReference type="GO" id="GO:0015020">
    <property type="term" value="F:glucuronosyltransferase activity"/>
    <property type="evidence" value="ECO:0007669"/>
    <property type="project" value="UniProtKB-EC"/>
</dbReference>
<keyword evidence="3 4" id="KW-0808">Transferase</keyword>
<evidence type="ECO:0000256" key="4">
    <source>
        <dbReference type="RuleBase" id="RU003718"/>
    </source>
</evidence>
<evidence type="ECO:0000313" key="7">
    <source>
        <dbReference type="Proteomes" id="UP001153954"/>
    </source>
</evidence>
<dbReference type="EC" id="2.4.1.17" evidence="5"/>
<gene>
    <name evidence="6" type="ORF">EEDITHA_LOCUS13485</name>
</gene>
<dbReference type="FunFam" id="3.40.50.2000:FF:000021">
    <property type="entry name" value="UDP-glucuronosyltransferase"/>
    <property type="match status" value="1"/>
</dbReference>
<dbReference type="Pfam" id="PF00201">
    <property type="entry name" value="UDPGT"/>
    <property type="match status" value="1"/>
</dbReference>
<evidence type="ECO:0000256" key="2">
    <source>
        <dbReference type="ARBA" id="ARBA00022676"/>
    </source>
</evidence>
<accession>A0AAU9UH20</accession>
<evidence type="ECO:0000256" key="1">
    <source>
        <dbReference type="ARBA" id="ARBA00009995"/>
    </source>
</evidence>
<feature type="chain" id="PRO_5043110801" description="UDP-glucuronosyltransferase" evidence="5">
    <location>
        <begin position="22"/>
        <end position="519"/>
    </location>
</feature>
<dbReference type="SUPFAM" id="SSF53756">
    <property type="entry name" value="UDP-Glycosyltransferase/glycogen phosphorylase"/>
    <property type="match status" value="1"/>
</dbReference>
<comment type="caution">
    <text evidence="6">The sequence shown here is derived from an EMBL/GenBank/DDBJ whole genome shotgun (WGS) entry which is preliminary data.</text>
</comment>
<dbReference type="Proteomes" id="UP001153954">
    <property type="component" value="Unassembled WGS sequence"/>
</dbReference>
<evidence type="ECO:0000256" key="5">
    <source>
        <dbReference type="RuleBase" id="RU362059"/>
    </source>
</evidence>
<dbReference type="InterPro" id="IPR002213">
    <property type="entry name" value="UDP_glucos_trans"/>
</dbReference>
<comment type="similarity">
    <text evidence="1 4">Belongs to the UDP-glycosyltransferase family.</text>
</comment>
<keyword evidence="5" id="KW-0732">Signal</keyword>
<dbReference type="InterPro" id="IPR050271">
    <property type="entry name" value="UDP-glycosyltransferase"/>
</dbReference>
<keyword evidence="7" id="KW-1185">Reference proteome</keyword>
<comment type="catalytic activity">
    <reaction evidence="5">
        <text>glucuronate acceptor + UDP-alpha-D-glucuronate = acceptor beta-D-glucuronoside + UDP + H(+)</text>
        <dbReference type="Rhea" id="RHEA:21032"/>
        <dbReference type="ChEBI" id="CHEBI:15378"/>
        <dbReference type="ChEBI" id="CHEBI:58052"/>
        <dbReference type="ChEBI" id="CHEBI:58223"/>
        <dbReference type="ChEBI" id="CHEBI:132367"/>
        <dbReference type="ChEBI" id="CHEBI:132368"/>
        <dbReference type="EC" id="2.4.1.17"/>
    </reaction>
</comment>
<keyword evidence="5" id="KW-1133">Transmembrane helix</keyword>
<protein>
    <recommendedName>
        <fullName evidence="5">UDP-glucuronosyltransferase</fullName>
        <ecNumber evidence="5">2.4.1.17</ecNumber>
    </recommendedName>
</protein>
<dbReference type="CDD" id="cd03784">
    <property type="entry name" value="GT1_Gtf-like"/>
    <property type="match status" value="1"/>
</dbReference>